<evidence type="ECO:0000259" key="5">
    <source>
        <dbReference type="Pfam" id="PF04542"/>
    </source>
</evidence>
<dbReference type="AlphaFoldDB" id="A0A0P9LMF6"/>
<dbReference type="InterPro" id="IPR013324">
    <property type="entry name" value="RNA_pol_sigma_r3/r4-like"/>
</dbReference>
<dbReference type="InterPro" id="IPR007627">
    <property type="entry name" value="RNA_pol_sigma70_r2"/>
</dbReference>
<dbReference type="SUPFAM" id="SSF88946">
    <property type="entry name" value="Sigma2 domain of RNA polymerase sigma factors"/>
    <property type="match status" value="1"/>
</dbReference>
<gene>
    <name evidence="7" type="ORF">ALO91_100411</name>
</gene>
<evidence type="ECO:0000313" key="8">
    <source>
        <dbReference type="Proteomes" id="UP000050297"/>
    </source>
</evidence>
<dbReference type="Gene3D" id="1.10.10.10">
    <property type="entry name" value="Winged helix-like DNA-binding domain superfamily/Winged helix DNA-binding domain"/>
    <property type="match status" value="1"/>
</dbReference>
<evidence type="ECO:0000256" key="4">
    <source>
        <dbReference type="ARBA" id="ARBA00023163"/>
    </source>
</evidence>
<evidence type="ECO:0000256" key="2">
    <source>
        <dbReference type="ARBA" id="ARBA00023015"/>
    </source>
</evidence>
<dbReference type="EMBL" id="LJPM01000331">
    <property type="protein sequence ID" value="KPW18167.1"/>
    <property type="molecule type" value="Genomic_DNA"/>
</dbReference>
<dbReference type="Pfam" id="PF04542">
    <property type="entry name" value="Sigma70_r2"/>
    <property type="match status" value="1"/>
</dbReference>
<feature type="domain" description="RNA polymerase sigma factor 70 region 4 type 2" evidence="6">
    <location>
        <begin position="145"/>
        <end position="197"/>
    </location>
</feature>
<organism evidence="7 8">
    <name type="scientific">Pseudomonas syringae pv. aceris</name>
    <dbReference type="NCBI Taxonomy" id="199198"/>
    <lineage>
        <taxon>Bacteria</taxon>
        <taxon>Pseudomonadati</taxon>
        <taxon>Pseudomonadota</taxon>
        <taxon>Gammaproteobacteria</taxon>
        <taxon>Pseudomonadales</taxon>
        <taxon>Pseudomonadaceae</taxon>
        <taxon>Pseudomonas</taxon>
        <taxon>Pseudomonas syringae</taxon>
    </lineage>
</organism>
<dbReference type="SUPFAM" id="SSF88659">
    <property type="entry name" value="Sigma3 and sigma4 domains of RNA polymerase sigma factors"/>
    <property type="match status" value="1"/>
</dbReference>
<reference evidence="7 8" key="1">
    <citation type="submission" date="2015-09" db="EMBL/GenBank/DDBJ databases">
        <title>Genome announcement of multiple Pseudomonas syringae strains.</title>
        <authorList>
            <person name="Thakur S."/>
            <person name="Wang P.W."/>
            <person name="Gong Y."/>
            <person name="Weir B.S."/>
            <person name="Guttman D.S."/>
        </authorList>
    </citation>
    <scope>NUCLEOTIDE SEQUENCE [LARGE SCALE GENOMIC DNA]</scope>
    <source>
        <strain evidence="7 8">ICMP2802</strain>
    </source>
</reference>
<dbReference type="NCBIfam" id="TIGR02937">
    <property type="entry name" value="sigma70-ECF"/>
    <property type="match status" value="1"/>
</dbReference>
<accession>A0A0P9LMF6</accession>
<dbReference type="Pfam" id="PF08281">
    <property type="entry name" value="Sigma70_r4_2"/>
    <property type="match status" value="1"/>
</dbReference>
<dbReference type="InterPro" id="IPR039425">
    <property type="entry name" value="RNA_pol_sigma-70-like"/>
</dbReference>
<evidence type="ECO:0000313" key="7">
    <source>
        <dbReference type="EMBL" id="KPW18167.1"/>
    </source>
</evidence>
<dbReference type="Gene3D" id="1.10.1740.10">
    <property type="match status" value="1"/>
</dbReference>
<keyword evidence="4" id="KW-0804">Transcription</keyword>
<keyword evidence="3" id="KW-0731">Sigma factor</keyword>
<proteinExistence type="inferred from homology"/>
<keyword evidence="2" id="KW-0805">Transcription regulation</keyword>
<evidence type="ECO:0000259" key="6">
    <source>
        <dbReference type="Pfam" id="PF08281"/>
    </source>
</evidence>
<dbReference type="PANTHER" id="PTHR43133">
    <property type="entry name" value="RNA POLYMERASE ECF-TYPE SIGMA FACTO"/>
    <property type="match status" value="1"/>
</dbReference>
<evidence type="ECO:0000256" key="3">
    <source>
        <dbReference type="ARBA" id="ARBA00023082"/>
    </source>
</evidence>
<dbReference type="InterPro" id="IPR013325">
    <property type="entry name" value="RNA_pol_sigma_r2"/>
</dbReference>
<dbReference type="GO" id="GO:0006352">
    <property type="term" value="P:DNA-templated transcription initiation"/>
    <property type="evidence" value="ECO:0007669"/>
    <property type="project" value="InterPro"/>
</dbReference>
<protein>
    <submittedName>
        <fullName evidence="7">Sigma-70 region 2</fullName>
    </submittedName>
</protein>
<dbReference type="GO" id="GO:0003677">
    <property type="term" value="F:DNA binding"/>
    <property type="evidence" value="ECO:0007669"/>
    <property type="project" value="InterPro"/>
</dbReference>
<dbReference type="GO" id="GO:0016987">
    <property type="term" value="F:sigma factor activity"/>
    <property type="evidence" value="ECO:0007669"/>
    <property type="project" value="UniProtKB-KW"/>
</dbReference>
<dbReference type="InterPro" id="IPR036388">
    <property type="entry name" value="WH-like_DNA-bd_sf"/>
</dbReference>
<dbReference type="PANTHER" id="PTHR43133:SF63">
    <property type="entry name" value="RNA POLYMERASE SIGMA FACTOR FECI-RELATED"/>
    <property type="match status" value="1"/>
</dbReference>
<dbReference type="NCBIfam" id="NF007232">
    <property type="entry name" value="PRK09651.1"/>
    <property type="match status" value="1"/>
</dbReference>
<dbReference type="InterPro" id="IPR013249">
    <property type="entry name" value="RNA_pol_sigma70_r4_t2"/>
</dbReference>
<name>A0A0P9LMF6_PSESX</name>
<evidence type="ECO:0000256" key="1">
    <source>
        <dbReference type="ARBA" id="ARBA00010641"/>
    </source>
</evidence>
<comment type="similarity">
    <text evidence="1">Belongs to the sigma-70 factor family. ECF subfamily.</text>
</comment>
<dbReference type="PATRIC" id="fig|199198.5.peg.2735"/>
<dbReference type="InterPro" id="IPR014284">
    <property type="entry name" value="RNA_pol_sigma-70_dom"/>
</dbReference>
<dbReference type="Proteomes" id="UP000050297">
    <property type="component" value="Unassembled WGS sequence"/>
</dbReference>
<dbReference type="NCBIfam" id="NF009180">
    <property type="entry name" value="PRK12528.1"/>
    <property type="match status" value="1"/>
</dbReference>
<comment type="caution">
    <text evidence="7">The sequence shown here is derived from an EMBL/GenBank/DDBJ whole genome shotgun (WGS) entry which is preliminary data.</text>
</comment>
<sequence length="202" mass="23588">MAMGFLKKRAWTRDITLIRISLIWRIPSLKAFDMTDAATLSQQTLHSLYRDHHGWLESWLRRRMGNAWDAADLSQDTFLRVLSSSQQIADMQEPRAYLLTVGKRLLSNFYTRRSLEQAYLEALAQLPEESVPSPEQRWLLLETLQALDELLDGLSAVVRRAFLWSQLEGLGYREIAERLSVSERTVKRYMAQAYEHCLLVDW</sequence>
<feature type="domain" description="RNA polymerase sigma-70 region 2" evidence="5">
    <location>
        <begin position="48"/>
        <end position="114"/>
    </location>
</feature>